<organism evidence="1">
    <name type="scientific">Homo sapiens</name>
    <name type="common">Human</name>
    <dbReference type="NCBI Taxonomy" id="9606"/>
    <lineage>
        <taxon>Eukaryota</taxon>
        <taxon>Metazoa</taxon>
        <taxon>Chordata</taxon>
        <taxon>Craniata</taxon>
        <taxon>Vertebrata</taxon>
        <taxon>Euteleostomi</taxon>
        <taxon>Mammalia</taxon>
        <taxon>Eutheria</taxon>
        <taxon>Euarchontoglires</taxon>
        <taxon>Primates</taxon>
        <taxon>Haplorrhini</taxon>
        <taxon>Catarrhini</taxon>
        <taxon>Hominidae</taxon>
        <taxon>Homo</taxon>
    </lineage>
</organism>
<dbReference type="AlphaFoldDB" id="B4E067"/>
<dbReference type="PeptideAtlas" id="B4E067"/>
<proteinExistence type="evidence at transcript level"/>
<evidence type="ECO:0000313" key="1">
    <source>
        <dbReference type="EMBL" id="BAG64329.1"/>
    </source>
</evidence>
<name>B4E067_HUMAN</name>
<reference evidence="1" key="1">
    <citation type="submission" date="2007-10" db="EMBL/GenBank/DDBJ databases">
        <title>NEDO human cDNA sequencing project focused on splicing variants.</title>
        <authorList>
            <person name="Wakamatsu A."/>
            <person name="Yamamoto J."/>
            <person name="Kimura K."/>
            <person name="Ishii S."/>
            <person name="Watanabe K."/>
            <person name="Sugiyama A."/>
            <person name="Murakawa K."/>
            <person name="Kaida T."/>
            <person name="Tsuchiya K."/>
            <person name="Fukuzumi Y."/>
            <person name="Kumagai A."/>
            <person name="Oishi Y."/>
            <person name="Yamamoto S."/>
            <person name="Ono Y."/>
            <person name="Komori Y."/>
            <person name="Yamazaki M."/>
            <person name="Kisu Y."/>
            <person name="Nishikawa T."/>
            <person name="Sugano S."/>
            <person name="Nomura N."/>
            <person name="Isogai T."/>
        </authorList>
    </citation>
    <scope>NUCLEOTIDE SEQUENCE</scope>
    <source>
        <tissue evidence="1">Thymus</tissue>
    </source>
</reference>
<dbReference type="PANTHER" id="PTHR47678:SF1">
    <property type="entry name" value="TETRATRICOPEPTIDE REPEAT PROTEIN 31"/>
    <property type="match status" value="1"/>
</dbReference>
<dbReference type="PANTHER" id="PTHR47678">
    <property type="entry name" value="TETRATRICOPEPTIDE REPEAT PROTEIN 31"/>
    <property type="match status" value="1"/>
</dbReference>
<sequence length="155" mass="17092">MAPIPKTVGRIKLDCSLRPSCPLEVAAAPKLCKEFGPEDYGEEDIVDFLRRLVESDPQGLHRIHVDGSSGRLQLWHHDYLLGHLDDEGKSTGQSDRGKGAEGLGTYCGLRKSFLYPTFPQVPSKHCFEVPWPVSTLALSFMSPKPPQPAPLPDSE</sequence>
<protein>
    <submittedName>
        <fullName evidence="1">cDNA FLJ57696</fullName>
    </submittedName>
</protein>
<dbReference type="EMBL" id="AK303245">
    <property type="protein sequence ID" value="BAG64329.1"/>
    <property type="molecule type" value="mRNA"/>
</dbReference>
<accession>B4E067</accession>